<keyword evidence="1" id="KW-0175">Coiled coil</keyword>
<organism evidence="4 5">
    <name type="scientific">Aquipseudomonas campi</name>
    <dbReference type="NCBI Taxonomy" id="2731681"/>
    <lineage>
        <taxon>Bacteria</taxon>
        <taxon>Pseudomonadati</taxon>
        <taxon>Pseudomonadota</taxon>
        <taxon>Gammaproteobacteria</taxon>
        <taxon>Pseudomonadales</taxon>
        <taxon>Pseudomonadaceae</taxon>
        <taxon>Aquipseudomonas</taxon>
    </lineage>
</organism>
<name>A0A6M8FQY0_9GAMM</name>
<dbReference type="PROSITE" id="PS51257">
    <property type="entry name" value="PROKAR_LIPOPROTEIN"/>
    <property type="match status" value="1"/>
</dbReference>
<dbReference type="KEGG" id="pcam:HNE05_03740"/>
<sequence>MKNYLRQWAVLALLFTLAGVAGCASKGGEMAGEAAAPATAGYSSAEQGKASGRLLVWTANFSLEVADLAKAQAQLTERMLALGGYVEEKSDYGSYSQSLVYRVPKDAFAAALGNVEQSGKVLSRHVKGEDVTEQYVDVETRLRNNIALRDRLRDLLGKAKDIKDILQIESELNRIQSEIDSMEARMRILKDQIQMSTLRVELRQQEAEKPATIYGPLGYLYKGTAWFVTKLFIIRE</sequence>
<dbReference type="EMBL" id="CP053697">
    <property type="protein sequence ID" value="QKE62506.1"/>
    <property type="molecule type" value="Genomic_DNA"/>
</dbReference>
<evidence type="ECO:0000313" key="4">
    <source>
        <dbReference type="EMBL" id="QKE62506.1"/>
    </source>
</evidence>
<dbReference type="RefSeq" id="WP_173204364.1">
    <property type="nucleotide sequence ID" value="NZ_CP053697.2"/>
</dbReference>
<dbReference type="AlphaFoldDB" id="A0A6M8FQY0"/>
<evidence type="ECO:0000256" key="1">
    <source>
        <dbReference type="SAM" id="Coils"/>
    </source>
</evidence>
<evidence type="ECO:0000256" key="2">
    <source>
        <dbReference type="SAM" id="SignalP"/>
    </source>
</evidence>
<gene>
    <name evidence="4" type="ORF">HNE05_03740</name>
</gene>
<evidence type="ECO:0000313" key="5">
    <source>
        <dbReference type="Proteomes" id="UP000501379"/>
    </source>
</evidence>
<dbReference type="Proteomes" id="UP000501379">
    <property type="component" value="Chromosome"/>
</dbReference>
<feature type="coiled-coil region" evidence="1">
    <location>
        <begin position="165"/>
        <end position="192"/>
    </location>
</feature>
<feature type="signal peptide" evidence="2">
    <location>
        <begin position="1"/>
        <end position="23"/>
    </location>
</feature>
<proteinExistence type="predicted"/>
<feature type="chain" id="PRO_5026864313" evidence="2">
    <location>
        <begin position="24"/>
        <end position="236"/>
    </location>
</feature>
<dbReference type="Pfam" id="PF14257">
    <property type="entry name" value="DUF4349"/>
    <property type="match status" value="1"/>
</dbReference>
<protein>
    <submittedName>
        <fullName evidence="4">DUF4349 domain-containing protein</fullName>
    </submittedName>
</protein>
<dbReference type="InterPro" id="IPR025645">
    <property type="entry name" value="DUF4349"/>
</dbReference>
<evidence type="ECO:0000259" key="3">
    <source>
        <dbReference type="Pfam" id="PF14257"/>
    </source>
</evidence>
<keyword evidence="2" id="KW-0732">Signal</keyword>
<accession>A0A6M8FQY0</accession>
<feature type="domain" description="DUF4349" evidence="3">
    <location>
        <begin position="53"/>
        <end position="212"/>
    </location>
</feature>
<reference evidence="4" key="1">
    <citation type="submission" date="2020-07" db="EMBL/GenBank/DDBJ databases">
        <title>Nitrate ammonifying Pseudomonas campi sp. nov. isolated from German agricultural grassland.</title>
        <authorList>
            <person name="Timsy T."/>
            <person name="Ulrich A."/>
            <person name="Spanner T."/>
            <person name="Foesel B."/>
            <person name="Kolb S."/>
            <person name="Horn M.A."/>
            <person name="Behrendt U."/>
        </authorList>
    </citation>
    <scope>NUCLEOTIDE SEQUENCE</scope>
    <source>
        <strain evidence="4">S1-A32-2</strain>
    </source>
</reference>
<keyword evidence="5" id="KW-1185">Reference proteome</keyword>